<evidence type="ECO:0000313" key="2">
    <source>
        <dbReference type="Proteomes" id="UP000031952"/>
    </source>
</evidence>
<evidence type="ECO:0000313" key="1">
    <source>
        <dbReference type="EMBL" id="KIJ88380.1"/>
    </source>
</evidence>
<proteinExistence type="predicted"/>
<accession>A0A0C2RC41</accession>
<dbReference type="AlphaFoldDB" id="A0A0C2RC41"/>
<dbReference type="EMBL" id="JWSW01000074">
    <property type="protein sequence ID" value="KIJ88380.1"/>
    <property type="molecule type" value="Genomic_DNA"/>
</dbReference>
<reference evidence="1 2" key="1">
    <citation type="submission" date="2014-12" db="EMBL/GenBank/DDBJ databases">
        <title>Whole genome sequence of Candidatus Rickettsia asemboensis strain NMRCii isolated from cat fleas in west Kenya.</title>
        <authorList>
            <person name="Jima D."/>
            <person name="Luce-Fedrow A."/>
            <person name="Yang Y."/>
            <person name="Maina A.N."/>
            <person name="Snesrud E.C."/>
            <person name="Jarman R.G."/>
            <person name="Richards A.L."/>
            <person name="Hang J."/>
        </authorList>
    </citation>
    <scope>NUCLEOTIDE SEQUENCE [LARGE SCALE GENOMIC DNA]</scope>
    <source>
        <strain evidence="1 2">NMRCii</strain>
    </source>
</reference>
<gene>
    <name evidence="1" type="ORF">SB78_06080</name>
</gene>
<organism evidence="1 2">
    <name type="scientific">Rickettsia asembonensis</name>
    <dbReference type="NCBI Taxonomy" id="1068590"/>
    <lineage>
        <taxon>Bacteria</taxon>
        <taxon>Pseudomonadati</taxon>
        <taxon>Pseudomonadota</taxon>
        <taxon>Alphaproteobacteria</taxon>
        <taxon>Rickettsiales</taxon>
        <taxon>Rickettsiaceae</taxon>
        <taxon>Rickettsieae</taxon>
        <taxon>Rickettsia</taxon>
        <taxon>spotted fever group</taxon>
    </lineage>
</organism>
<sequence>MEIPYQKASDLLKENILQLLTNSQISFINVNYIEASELDRMDNIGFDSDEDNNKDYNLLTCMIACGGVLTLQKLINENKIDNFKKEELDLVVALFKKDTEILSKNHEIKLNNEIGK</sequence>
<dbReference type="Proteomes" id="UP000031952">
    <property type="component" value="Unassembled WGS sequence"/>
</dbReference>
<keyword evidence="2" id="KW-1185">Reference proteome</keyword>
<name>A0A0C2RC41_9RICK</name>
<comment type="caution">
    <text evidence="1">The sequence shown here is derived from an EMBL/GenBank/DDBJ whole genome shotgun (WGS) entry which is preliminary data.</text>
</comment>
<protein>
    <submittedName>
        <fullName evidence="1">Uncharacterized protein</fullName>
    </submittedName>
</protein>